<dbReference type="Proteomes" id="UP001519460">
    <property type="component" value="Unassembled WGS sequence"/>
</dbReference>
<evidence type="ECO:0000313" key="2">
    <source>
        <dbReference type="Proteomes" id="UP001519460"/>
    </source>
</evidence>
<proteinExistence type="predicted"/>
<comment type="caution">
    <text evidence="1">The sequence shown here is derived from an EMBL/GenBank/DDBJ whole genome shotgun (WGS) entry which is preliminary data.</text>
</comment>
<name>A0ABD0LID1_9CAEN</name>
<sequence>MSDTNICTETTQESGVRLRGNRLLASPCDKDWNEDDNVTGSIVDDDLTKWRHTVRDTDQTVQVMLRSEGKYARKFLCVSREGDLVLAEKSEDAVFCKTSWIHQAARKQTAEWMVVYRHVKSNMSIAVDPGTLQVKLMRPPEDQPEGVDPRVFVEQKMGARVRLQPSICPAKFLAYDGERVLVHSDICWWEEPPADLEVDFYSNIFRQDCGQTPLGVSLDNVHKPKRESFLRTMWRKIKPGKRKQRKHTAVVSS</sequence>
<dbReference type="EMBL" id="JACVVK020000045">
    <property type="protein sequence ID" value="KAK7499294.1"/>
    <property type="molecule type" value="Genomic_DNA"/>
</dbReference>
<reference evidence="1 2" key="1">
    <citation type="journal article" date="2023" name="Sci. Data">
        <title>Genome assembly of the Korean intertidal mud-creeper Batillaria attramentaria.</title>
        <authorList>
            <person name="Patra A.K."/>
            <person name="Ho P.T."/>
            <person name="Jun S."/>
            <person name="Lee S.J."/>
            <person name="Kim Y."/>
            <person name="Won Y.J."/>
        </authorList>
    </citation>
    <scope>NUCLEOTIDE SEQUENCE [LARGE SCALE GENOMIC DNA]</scope>
    <source>
        <strain evidence="1">Wonlab-2016</strain>
    </source>
</reference>
<protein>
    <submittedName>
        <fullName evidence="1">Uncharacterized protein</fullName>
    </submittedName>
</protein>
<dbReference type="AlphaFoldDB" id="A0ABD0LID1"/>
<gene>
    <name evidence="1" type="ORF">BaRGS_00009554</name>
</gene>
<organism evidence="1 2">
    <name type="scientific">Batillaria attramentaria</name>
    <dbReference type="NCBI Taxonomy" id="370345"/>
    <lineage>
        <taxon>Eukaryota</taxon>
        <taxon>Metazoa</taxon>
        <taxon>Spiralia</taxon>
        <taxon>Lophotrochozoa</taxon>
        <taxon>Mollusca</taxon>
        <taxon>Gastropoda</taxon>
        <taxon>Caenogastropoda</taxon>
        <taxon>Sorbeoconcha</taxon>
        <taxon>Cerithioidea</taxon>
        <taxon>Batillariidae</taxon>
        <taxon>Batillaria</taxon>
    </lineage>
</organism>
<keyword evidence="2" id="KW-1185">Reference proteome</keyword>
<evidence type="ECO:0000313" key="1">
    <source>
        <dbReference type="EMBL" id="KAK7499294.1"/>
    </source>
</evidence>
<accession>A0ABD0LID1</accession>